<feature type="non-terminal residue" evidence="2">
    <location>
        <position position="39"/>
    </location>
</feature>
<keyword evidence="1" id="KW-1133">Transmembrane helix</keyword>
<proteinExistence type="predicted"/>
<evidence type="ECO:0000256" key="1">
    <source>
        <dbReference type="SAM" id="Phobius"/>
    </source>
</evidence>
<protein>
    <submittedName>
        <fullName evidence="2">Uncharacterized protein</fullName>
    </submittedName>
</protein>
<accession>A0A0F9ECY1</accession>
<keyword evidence="1" id="KW-0812">Transmembrane</keyword>
<organism evidence="2">
    <name type="scientific">marine sediment metagenome</name>
    <dbReference type="NCBI Taxonomy" id="412755"/>
    <lineage>
        <taxon>unclassified sequences</taxon>
        <taxon>metagenomes</taxon>
        <taxon>ecological metagenomes</taxon>
    </lineage>
</organism>
<dbReference type="EMBL" id="LAZR01027946">
    <property type="protein sequence ID" value="KKL64106.1"/>
    <property type="molecule type" value="Genomic_DNA"/>
</dbReference>
<dbReference type="AlphaFoldDB" id="A0A0F9ECY1"/>
<name>A0A0F9ECY1_9ZZZZ</name>
<sequence>MVLPQKVNIGIDELPKATLALIALNVLFFVFLLFAPELL</sequence>
<evidence type="ECO:0000313" key="2">
    <source>
        <dbReference type="EMBL" id="KKL64106.1"/>
    </source>
</evidence>
<comment type="caution">
    <text evidence="2">The sequence shown here is derived from an EMBL/GenBank/DDBJ whole genome shotgun (WGS) entry which is preliminary data.</text>
</comment>
<reference evidence="2" key="1">
    <citation type="journal article" date="2015" name="Nature">
        <title>Complex archaea that bridge the gap between prokaryotes and eukaryotes.</title>
        <authorList>
            <person name="Spang A."/>
            <person name="Saw J.H."/>
            <person name="Jorgensen S.L."/>
            <person name="Zaremba-Niedzwiedzka K."/>
            <person name="Martijn J."/>
            <person name="Lind A.E."/>
            <person name="van Eijk R."/>
            <person name="Schleper C."/>
            <person name="Guy L."/>
            <person name="Ettema T.J."/>
        </authorList>
    </citation>
    <scope>NUCLEOTIDE SEQUENCE</scope>
</reference>
<feature type="transmembrane region" description="Helical" evidence="1">
    <location>
        <begin position="17"/>
        <end position="35"/>
    </location>
</feature>
<gene>
    <name evidence="2" type="ORF">LCGC14_2168340</name>
</gene>
<keyword evidence="1" id="KW-0472">Membrane</keyword>